<dbReference type="AlphaFoldDB" id="A0A4P6F1D6"/>
<protein>
    <recommendedName>
        <fullName evidence="3">Glycosyl transferase</fullName>
    </recommendedName>
</protein>
<dbReference type="OrthoDB" id="186344at2"/>
<dbReference type="KEGG" id="pprt:ET464_11035"/>
<dbReference type="EMBL" id="CP035492">
    <property type="protein sequence ID" value="QAY66847.1"/>
    <property type="molecule type" value="Genomic_DNA"/>
</dbReference>
<evidence type="ECO:0000313" key="1">
    <source>
        <dbReference type="EMBL" id="QAY66847.1"/>
    </source>
</evidence>
<dbReference type="InterPro" id="IPR029044">
    <property type="entry name" value="Nucleotide-diphossugar_trans"/>
</dbReference>
<keyword evidence="2" id="KW-1185">Reference proteome</keyword>
<evidence type="ECO:0008006" key="3">
    <source>
        <dbReference type="Google" id="ProtNLM"/>
    </source>
</evidence>
<proteinExistence type="predicted"/>
<dbReference type="Proteomes" id="UP000293568">
    <property type="component" value="Chromosome"/>
</dbReference>
<name>A0A4P6F1D6_9BACL</name>
<organism evidence="1 2">
    <name type="scientific">Paenibacillus protaetiae</name>
    <dbReference type="NCBI Taxonomy" id="2509456"/>
    <lineage>
        <taxon>Bacteria</taxon>
        <taxon>Bacillati</taxon>
        <taxon>Bacillota</taxon>
        <taxon>Bacilli</taxon>
        <taxon>Bacillales</taxon>
        <taxon>Paenibacillaceae</taxon>
        <taxon>Paenibacillus</taxon>
    </lineage>
</organism>
<evidence type="ECO:0000313" key="2">
    <source>
        <dbReference type="Proteomes" id="UP000293568"/>
    </source>
</evidence>
<gene>
    <name evidence="1" type="ORF">ET464_11035</name>
</gene>
<sequence>MIICSTATFATVPYVLEMARSAKQHYPHAKIVLALIEEEIPDMLTHSPWIDTVLLAKQLPIPDFNRFIFKMTSTMSLNTIKAQLLQHLIHTDEQADILVFADCYTQFFGPLPEVMELLESRPIVLIPHLVDVHATDDYERELMLLNDGTFFAGFIALKRTDESKHFLDWWSDKLNRDIRDPYASDFFDQKWLNFANVFFNAAILKHPGYQLAFWNFHEPSRRITHADDQSVQLAANPLRLVNFGNENNQMDYYLKLLPGKQHEAFLRLRDRYAANVKKQDLHGYLKHVEWSYDRYTNKEKIALDIRLNFRSLPDQPANPFEYSNAQFNQMFGREENER</sequence>
<accession>A0A4P6F1D6</accession>
<reference evidence="1 2" key="1">
    <citation type="submission" date="2019-01" db="EMBL/GenBank/DDBJ databases">
        <title>Genome sequencing of strain FW100M-2.</title>
        <authorList>
            <person name="Heo J."/>
            <person name="Kim S.-J."/>
            <person name="Kim J.-S."/>
            <person name="Hong S.-B."/>
            <person name="Kwon S.-W."/>
        </authorList>
    </citation>
    <scope>NUCLEOTIDE SEQUENCE [LARGE SCALE GENOMIC DNA]</scope>
    <source>
        <strain evidence="1 2">FW100M-2</strain>
    </source>
</reference>
<dbReference type="SUPFAM" id="SSF53448">
    <property type="entry name" value="Nucleotide-diphospho-sugar transferases"/>
    <property type="match status" value="1"/>
</dbReference>
<dbReference type="RefSeq" id="WP_129440841.1">
    <property type="nucleotide sequence ID" value="NZ_CP035492.1"/>
</dbReference>